<dbReference type="Proteomes" id="UP000015241">
    <property type="component" value="Unassembled WGS sequence"/>
</dbReference>
<evidence type="ECO:0000259" key="3">
    <source>
        <dbReference type="Pfam" id="PF13359"/>
    </source>
</evidence>
<dbReference type="AlphaFoldDB" id="S8DY18"/>
<dbReference type="PANTHER" id="PTHR48471">
    <property type="entry name" value="DDE TNP4 DOMAIN-CONTAINING PROTEIN"/>
    <property type="match status" value="1"/>
</dbReference>
<evidence type="ECO:0000313" key="5">
    <source>
        <dbReference type="Proteomes" id="UP000015241"/>
    </source>
</evidence>
<dbReference type="EMBL" id="KE504171">
    <property type="protein sequence ID" value="EPS97946.1"/>
    <property type="molecule type" value="Genomic_DNA"/>
</dbReference>
<feature type="domain" description="DDE Tnp4" evidence="3">
    <location>
        <begin position="207"/>
        <end position="371"/>
    </location>
</feature>
<keyword evidence="5" id="KW-1185">Reference proteome</keyword>
<sequence>MEFLSTSFDEDEELVDDDDAQGLALAAILLLGAAESRERRCAQRRDTYLTRAELMPDPRIDTPWQRLWESQNDRAFITTMGVDKATFYYILDNGFARRWNSTAIPRSDTNAHGQPRLGRRSLDAAGALGLYLHYLSSSMNETSLQQIFALVPGTTSRYICFARTLMLATLREIPEGRVVLPRFEEYHELSLLVQYRHPLLNGAFGGIDGLNIATQVSDDPAIENATFNGWLHDHFTSCVLVFSARGVIIACNLNAPGSWHDARIARPIFRQLRDEVPDGYYLVADTAFPRGTADIAGRIRAARASGDALPSDAQERAAALAFDNQLLSYRQTVEWGMRQMRGSFGRLRIPLNIDDDAERGDMLETCVRMNNVRVLRVGISQIRSVYEPIWRGSEIAELWEHFERMTIRDIRQGDRVARFHLHEATV</sequence>
<dbReference type="HOGENOM" id="CLU_048932_1_2_1"/>
<reference evidence="4 5" key="1">
    <citation type="journal article" date="2012" name="Science">
        <title>The Paleozoic origin of enzymatic lignin decomposition reconstructed from 31 fungal genomes.</title>
        <authorList>
            <person name="Floudas D."/>
            <person name="Binder M."/>
            <person name="Riley R."/>
            <person name="Barry K."/>
            <person name="Blanchette R.A."/>
            <person name="Henrissat B."/>
            <person name="Martinez A.T."/>
            <person name="Otillar R."/>
            <person name="Spatafora J.W."/>
            <person name="Yadav J.S."/>
            <person name="Aerts A."/>
            <person name="Benoit I."/>
            <person name="Boyd A."/>
            <person name="Carlson A."/>
            <person name="Copeland A."/>
            <person name="Coutinho P.M."/>
            <person name="de Vries R.P."/>
            <person name="Ferreira P."/>
            <person name="Findley K."/>
            <person name="Foster B."/>
            <person name="Gaskell J."/>
            <person name="Glotzer D."/>
            <person name="Gorecki P."/>
            <person name="Heitman J."/>
            <person name="Hesse C."/>
            <person name="Hori C."/>
            <person name="Igarashi K."/>
            <person name="Jurgens J.A."/>
            <person name="Kallen N."/>
            <person name="Kersten P."/>
            <person name="Kohler A."/>
            <person name="Kuees U."/>
            <person name="Kumar T.K.A."/>
            <person name="Kuo A."/>
            <person name="LaButti K."/>
            <person name="Larrondo L.F."/>
            <person name="Lindquist E."/>
            <person name="Ling A."/>
            <person name="Lombard V."/>
            <person name="Lucas S."/>
            <person name="Lundell T."/>
            <person name="Martin R."/>
            <person name="McLaughlin D.J."/>
            <person name="Morgenstern I."/>
            <person name="Morin E."/>
            <person name="Murat C."/>
            <person name="Nagy L.G."/>
            <person name="Nolan M."/>
            <person name="Ohm R.A."/>
            <person name="Patyshakuliyeva A."/>
            <person name="Rokas A."/>
            <person name="Ruiz-Duenas F.J."/>
            <person name="Sabat G."/>
            <person name="Salamov A."/>
            <person name="Samejima M."/>
            <person name="Schmutz J."/>
            <person name="Slot J.C."/>
            <person name="St John F."/>
            <person name="Stenlid J."/>
            <person name="Sun H."/>
            <person name="Sun S."/>
            <person name="Syed K."/>
            <person name="Tsang A."/>
            <person name="Wiebenga A."/>
            <person name="Young D."/>
            <person name="Pisabarro A."/>
            <person name="Eastwood D.C."/>
            <person name="Martin F."/>
            <person name="Cullen D."/>
            <person name="Grigoriev I.V."/>
            <person name="Hibbett D.S."/>
        </authorList>
    </citation>
    <scope>NUCLEOTIDE SEQUENCE</scope>
    <source>
        <strain evidence="5">FP-58527</strain>
    </source>
</reference>
<dbReference type="Pfam" id="PF13359">
    <property type="entry name" value="DDE_Tnp_4"/>
    <property type="match status" value="1"/>
</dbReference>
<dbReference type="InParanoid" id="S8DY18"/>
<evidence type="ECO:0000256" key="2">
    <source>
        <dbReference type="ARBA" id="ARBA00022723"/>
    </source>
</evidence>
<comment type="cofactor">
    <cofactor evidence="1">
        <name>a divalent metal cation</name>
        <dbReference type="ChEBI" id="CHEBI:60240"/>
    </cofactor>
</comment>
<evidence type="ECO:0000313" key="4">
    <source>
        <dbReference type="EMBL" id="EPS97946.1"/>
    </source>
</evidence>
<organism evidence="4 5">
    <name type="scientific">Fomitopsis schrenkii</name>
    <name type="common">Brown rot fungus</name>
    <dbReference type="NCBI Taxonomy" id="2126942"/>
    <lineage>
        <taxon>Eukaryota</taxon>
        <taxon>Fungi</taxon>
        <taxon>Dikarya</taxon>
        <taxon>Basidiomycota</taxon>
        <taxon>Agaricomycotina</taxon>
        <taxon>Agaricomycetes</taxon>
        <taxon>Polyporales</taxon>
        <taxon>Fomitopsis</taxon>
    </lineage>
</organism>
<dbReference type="InterPro" id="IPR027806">
    <property type="entry name" value="HARBI1_dom"/>
</dbReference>
<keyword evidence="2" id="KW-0479">Metal-binding</keyword>
<protein>
    <recommendedName>
        <fullName evidence="3">DDE Tnp4 domain-containing protein</fullName>
    </recommendedName>
</protein>
<name>S8DY18_FOMSC</name>
<dbReference type="PANTHER" id="PTHR48471:SF1">
    <property type="entry name" value="DDE TNP4 DOMAIN-CONTAINING PROTEIN"/>
    <property type="match status" value="1"/>
</dbReference>
<dbReference type="OrthoDB" id="78198at2759"/>
<evidence type="ECO:0000256" key="1">
    <source>
        <dbReference type="ARBA" id="ARBA00001968"/>
    </source>
</evidence>
<accession>S8DY18</accession>
<gene>
    <name evidence="4" type="ORF">FOMPIDRAFT_1052011</name>
</gene>
<dbReference type="eggNOG" id="ENOG502QQR9">
    <property type="taxonomic scope" value="Eukaryota"/>
</dbReference>
<proteinExistence type="predicted"/>
<dbReference type="GO" id="GO:0046872">
    <property type="term" value="F:metal ion binding"/>
    <property type="evidence" value="ECO:0007669"/>
    <property type="project" value="UniProtKB-KW"/>
</dbReference>